<evidence type="ECO:0000313" key="4">
    <source>
        <dbReference type="EMBL" id="EQD46537.1"/>
    </source>
</evidence>
<accession>T0ZPW6</accession>
<dbReference type="SUPFAM" id="SSF82093">
    <property type="entry name" value="Heme chaperone CcmE"/>
    <property type="match status" value="1"/>
</dbReference>
<organism evidence="4">
    <name type="scientific">mine drainage metagenome</name>
    <dbReference type="NCBI Taxonomy" id="410659"/>
    <lineage>
        <taxon>unclassified sequences</taxon>
        <taxon>metagenomes</taxon>
        <taxon>ecological metagenomes</taxon>
    </lineage>
</organism>
<dbReference type="InterPro" id="IPR012340">
    <property type="entry name" value="NA-bd_OB-fold"/>
</dbReference>
<reference evidence="4" key="2">
    <citation type="journal article" date="2014" name="ISME J.">
        <title>Microbial stratification in low pH oxic and suboxic macroscopic growths along an acid mine drainage.</title>
        <authorList>
            <person name="Mendez-Garcia C."/>
            <person name="Mesa V."/>
            <person name="Sprenger R.R."/>
            <person name="Richter M."/>
            <person name="Diez M.S."/>
            <person name="Solano J."/>
            <person name="Bargiela R."/>
            <person name="Golyshina O.V."/>
            <person name="Manteca A."/>
            <person name="Ramos J.L."/>
            <person name="Gallego J.R."/>
            <person name="Llorente I."/>
            <person name="Martins Dos Santos V.A."/>
            <person name="Jensen O.N."/>
            <person name="Pelaez A.I."/>
            <person name="Sanchez J."/>
            <person name="Ferrer M."/>
        </authorList>
    </citation>
    <scope>NUCLEOTIDE SEQUENCE</scope>
</reference>
<dbReference type="InterPro" id="IPR036127">
    <property type="entry name" value="CcmE-like_sf"/>
</dbReference>
<dbReference type="AlphaFoldDB" id="T0ZPW6"/>
<dbReference type="Pfam" id="PF03100">
    <property type="entry name" value="CcmE"/>
    <property type="match status" value="1"/>
</dbReference>
<name>T0ZPW6_9ZZZZ</name>
<dbReference type="GO" id="GO:0017004">
    <property type="term" value="P:cytochrome complex assembly"/>
    <property type="evidence" value="ECO:0007669"/>
    <property type="project" value="InterPro"/>
</dbReference>
<keyword evidence="3" id="KW-0812">Transmembrane</keyword>
<reference evidence="4" key="1">
    <citation type="submission" date="2013-08" db="EMBL/GenBank/DDBJ databases">
        <authorList>
            <person name="Mendez C."/>
            <person name="Richter M."/>
            <person name="Ferrer M."/>
            <person name="Sanchez J."/>
        </authorList>
    </citation>
    <scope>NUCLEOTIDE SEQUENCE</scope>
</reference>
<evidence type="ECO:0000256" key="2">
    <source>
        <dbReference type="ARBA" id="ARBA00023136"/>
    </source>
</evidence>
<dbReference type="Gene3D" id="2.40.50.140">
    <property type="entry name" value="Nucleic acid-binding proteins"/>
    <property type="match status" value="1"/>
</dbReference>
<feature type="transmembrane region" description="Helical" evidence="3">
    <location>
        <begin position="12"/>
        <end position="30"/>
    </location>
</feature>
<evidence type="ECO:0000256" key="1">
    <source>
        <dbReference type="ARBA" id="ARBA00004370"/>
    </source>
</evidence>
<feature type="non-terminal residue" evidence="4">
    <location>
        <position position="88"/>
    </location>
</feature>
<comment type="subcellular location">
    <subcellularLocation>
        <location evidence="1">Membrane</location>
    </subcellularLocation>
</comment>
<protein>
    <submittedName>
        <fullName evidence="4">CcmE/CycJ protein</fullName>
    </submittedName>
</protein>
<gene>
    <name evidence="4" type="ORF">B2A_08860</name>
</gene>
<keyword evidence="2 3" id="KW-0472">Membrane</keyword>
<dbReference type="EMBL" id="AUZZ01006389">
    <property type="protein sequence ID" value="EQD46537.1"/>
    <property type="molecule type" value="Genomic_DNA"/>
</dbReference>
<dbReference type="GO" id="GO:0020037">
    <property type="term" value="F:heme binding"/>
    <property type="evidence" value="ECO:0007669"/>
    <property type="project" value="InterPro"/>
</dbReference>
<dbReference type="InterPro" id="IPR004329">
    <property type="entry name" value="CcmE"/>
</dbReference>
<comment type="caution">
    <text evidence="4">The sequence shown here is derived from an EMBL/GenBank/DDBJ whole genome shotgun (WGS) entry which is preliminary data.</text>
</comment>
<evidence type="ECO:0000256" key="3">
    <source>
        <dbReference type="SAM" id="Phobius"/>
    </source>
</evidence>
<dbReference type="GO" id="GO:0017003">
    <property type="term" value="P:protein-heme linkage"/>
    <property type="evidence" value="ECO:0007669"/>
    <property type="project" value="InterPro"/>
</dbReference>
<dbReference type="GO" id="GO:0005886">
    <property type="term" value="C:plasma membrane"/>
    <property type="evidence" value="ECO:0007669"/>
    <property type="project" value="InterPro"/>
</dbReference>
<proteinExistence type="predicted"/>
<keyword evidence="3" id="KW-1133">Transmembrane helix</keyword>
<sequence>MLPSKRRARRAWAACGIVVIAIGFLLYKGLGNSLVYFRTVAGAVQDKAQLGSSTFRLEGVVVPGSIHPTNSGVDFAVESSNVSVDVHD</sequence>